<protein>
    <submittedName>
        <fullName evidence="1">Uncharacterized protein</fullName>
    </submittedName>
</protein>
<dbReference type="RefSeq" id="WP_345547397.1">
    <property type="nucleotide sequence ID" value="NZ_BAAAZA010000004.1"/>
</dbReference>
<accession>A0ABP7JUH7</accession>
<evidence type="ECO:0000313" key="2">
    <source>
        <dbReference type="Proteomes" id="UP001501563"/>
    </source>
</evidence>
<keyword evidence="2" id="KW-1185">Reference proteome</keyword>
<proteinExistence type="predicted"/>
<comment type="caution">
    <text evidence="1">The sequence shown here is derived from an EMBL/GenBank/DDBJ whole genome shotgun (WGS) entry which is preliminary data.</text>
</comment>
<reference evidence="2" key="1">
    <citation type="journal article" date="2019" name="Int. J. Syst. Evol. Microbiol.">
        <title>The Global Catalogue of Microorganisms (GCM) 10K type strain sequencing project: providing services to taxonomists for standard genome sequencing and annotation.</title>
        <authorList>
            <consortium name="The Broad Institute Genomics Platform"/>
            <consortium name="The Broad Institute Genome Sequencing Center for Infectious Disease"/>
            <person name="Wu L."/>
            <person name="Ma J."/>
        </authorList>
    </citation>
    <scope>NUCLEOTIDE SEQUENCE [LARGE SCALE GENOMIC DNA]</scope>
    <source>
        <strain evidence="2">JCM 16578</strain>
    </source>
</reference>
<gene>
    <name evidence="1" type="ORF">GCM10022207_18230</name>
</gene>
<name>A0ABP7JUH7_9ACTN</name>
<organism evidence="1 2">
    <name type="scientific">Streptomyces lannensis</name>
    <dbReference type="NCBI Taxonomy" id="766498"/>
    <lineage>
        <taxon>Bacteria</taxon>
        <taxon>Bacillati</taxon>
        <taxon>Actinomycetota</taxon>
        <taxon>Actinomycetes</taxon>
        <taxon>Kitasatosporales</taxon>
        <taxon>Streptomycetaceae</taxon>
        <taxon>Streptomyces</taxon>
    </lineage>
</organism>
<sequence length="54" mass="5806">MQICLNCIQVDQHVELAPGEFGVWVSLGSRVAWSPAGQAWLRDSGLPLGEPQTG</sequence>
<dbReference type="Proteomes" id="UP001501563">
    <property type="component" value="Unassembled WGS sequence"/>
</dbReference>
<dbReference type="EMBL" id="BAAAZA010000004">
    <property type="protein sequence ID" value="GAA3855220.1"/>
    <property type="molecule type" value="Genomic_DNA"/>
</dbReference>
<evidence type="ECO:0000313" key="1">
    <source>
        <dbReference type="EMBL" id="GAA3855220.1"/>
    </source>
</evidence>